<name>N1VZZ8_9LEPT</name>
<sequence length="541" mass="63336">MYSSILKTDQILFLLFFTFLMIIWKRVKYERIVVLIFSFLFSYYIFGPNFKAKFWLIDDHEIFYFLGSAVDPKGWGDFFRVLIDQTEVGLFGVSTRYRPSYYFLRLVEVFLWKDNATLWYLFRFLILVSFVYSLVLLFRYFLSTPVALAWTVTCFSFTYWSDIYSRLGPGETYVTLGVAMFILATFNWEKKVSRSLGVTILQVLSLVIMIGSKENMFLVAILPFLFLYDRSAETYKFKYYHLLYVLPILLSVVVVYAVIKALSQNPVDVNGNSAQISDRIRQIFGLMNNPLILQPTILGAVLVIVIIFRRKIVQFLATYRQILFILLFLMINIILNIVFYGGDLPQNNRYDFPTSILYILYFIIIVGFMIRFLFPRKIIKKGLFVGFVFLIFSSFGFSSYSINEIQNASRKNSKRTLALNQMIGKMQLEPKNSTGIIFVRNFTEFEPADSLLQYAKYYNLQLRLAIDVDEVKYYSSFQDGLMSYLRNLSVHGDKSKNLEPLGDLKKDKAVNCILYHFGEISFDLKKKYPFCKKIKAQLILY</sequence>
<dbReference type="AlphaFoldDB" id="N1VZZ8"/>
<feature type="transmembrane region" description="Helical" evidence="1">
    <location>
        <begin position="322"/>
        <end position="342"/>
    </location>
</feature>
<dbReference type="Proteomes" id="UP000012227">
    <property type="component" value="Unassembled WGS sequence"/>
</dbReference>
<protein>
    <submittedName>
        <fullName evidence="2">Putative membrane protein</fullName>
    </submittedName>
</protein>
<feature type="transmembrane region" description="Helical" evidence="1">
    <location>
        <begin position="239"/>
        <end position="259"/>
    </location>
</feature>
<organism evidence="2 3">
    <name type="scientific">Leptospira vanthielii serovar Holland str. Waz Holland = ATCC 700522</name>
    <dbReference type="NCBI Taxonomy" id="1218591"/>
    <lineage>
        <taxon>Bacteria</taxon>
        <taxon>Pseudomonadati</taxon>
        <taxon>Spirochaetota</taxon>
        <taxon>Spirochaetia</taxon>
        <taxon>Leptospirales</taxon>
        <taxon>Leptospiraceae</taxon>
        <taxon>Leptospira</taxon>
    </lineage>
</organism>
<feature type="transmembrane region" description="Helical" evidence="1">
    <location>
        <begin position="5"/>
        <end position="23"/>
    </location>
</feature>
<feature type="transmembrane region" description="Helical" evidence="1">
    <location>
        <begin position="172"/>
        <end position="188"/>
    </location>
</feature>
<feature type="transmembrane region" description="Helical" evidence="1">
    <location>
        <begin position="291"/>
        <end position="310"/>
    </location>
</feature>
<dbReference type="EMBL" id="AOGY02000051">
    <property type="protein sequence ID" value="EMY69519.1"/>
    <property type="molecule type" value="Genomic_DNA"/>
</dbReference>
<keyword evidence="1" id="KW-0812">Transmembrane</keyword>
<gene>
    <name evidence="2" type="ORF">LEP1GSC199_2179</name>
</gene>
<feature type="transmembrane region" description="Helical" evidence="1">
    <location>
        <begin position="29"/>
        <end position="46"/>
    </location>
</feature>
<accession>N1VZZ8</accession>
<comment type="caution">
    <text evidence="2">The sequence shown here is derived from an EMBL/GenBank/DDBJ whole genome shotgun (WGS) entry which is preliminary data.</text>
</comment>
<feature type="transmembrane region" description="Helical" evidence="1">
    <location>
        <begin position="383"/>
        <end position="402"/>
    </location>
</feature>
<dbReference type="STRING" id="1218591.LEP1GSC199_2179"/>
<evidence type="ECO:0000313" key="3">
    <source>
        <dbReference type="Proteomes" id="UP000012227"/>
    </source>
</evidence>
<feature type="transmembrane region" description="Helical" evidence="1">
    <location>
        <begin position="200"/>
        <end position="227"/>
    </location>
</feature>
<evidence type="ECO:0000256" key="1">
    <source>
        <dbReference type="SAM" id="Phobius"/>
    </source>
</evidence>
<keyword evidence="1" id="KW-1133">Transmembrane helix</keyword>
<feature type="transmembrane region" description="Helical" evidence="1">
    <location>
        <begin position="354"/>
        <end position="374"/>
    </location>
</feature>
<feature type="transmembrane region" description="Helical" evidence="1">
    <location>
        <begin position="120"/>
        <end position="141"/>
    </location>
</feature>
<evidence type="ECO:0000313" key="2">
    <source>
        <dbReference type="EMBL" id="EMY69519.1"/>
    </source>
</evidence>
<keyword evidence="1" id="KW-0472">Membrane</keyword>
<proteinExistence type="predicted"/>
<reference evidence="2 3" key="1">
    <citation type="submission" date="2013-03" db="EMBL/GenBank/DDBJ databases">
        <authorList>
            <person name="Harkins D.M."/>
            <person name="Durkin A.S."/>
            <person name="Brinkac L.M."/>
            <person name="Haft D.H."/>
            <person name="Selengut J.D."/>
            <person name="Sanka R."/>
            <person name="DePew J."/>
            <person name="Purushe J."/>
            <person name="Galloway R.L."/>
            <person name="Vinetz J.M."/>
            <person name="Sutton G.G."/>
            <person name="Nierman W.C."/>
            <person name="Fouts D.E."/>
        </authorList>
    </citation>
    <scope>NUCLEOTIDE SEQUENCE [LARGE SCALE GENOMIC DNA]</scope>
    <source>
        <strain evidence="2 3">Waz Holland</strain>
    </source>
</reference>